<reference evidence="2" key="2">
    <citation type="submission" date="2020-09" db="EMBL/GenBank/DDBJ databases">
        <authorList>
            <person name="Sun Q."/>
            <person name="Ohkuma M."/>
        </authorList>
    </citation>
    <scope>NUCLEOTIDE SEQUENCE</scope>
    <source>
        <strain evidence="2">JCM 4646</strain>
    </source>
</reference>
<dbReference type="EMBL" id="BNBO01000049">
    <property type="protein sequence ID" value="GHH80840.1"/>
    <property type="molecule type" value="Genomic_DNA"/>
</dbReference>
<feature type="compositionally biased region" description="Low complexity" evidence="1">
    <location>
        <begin position="39"/>
        <end position="51"/>
    </location>
</feature>
<feature type="compositionally biased region" description="Low complexity" evidence="1">
    <location>
        <begin position="10"/>
        <end position="19"/>
    </location>
</feature>
<sequence length="72" mass="7411">MEPGVEPARPRGTAGGAPASVRGGGPRTRWCVPHRSRSAGRSGRAGGRPAAIQSVSPESLGMWAKQEPEVPP</sequence>
<feature type="region of interest" description="Disordered" evidence="1">
    <location>
        <begin position="1"/>
        <end position="72"/>
    </location>
</feature>
<comment type="caution">
    <text evidence="2">The sequence shown here is derived from an EMBL/GenBank/DDBJ whole genome shotgun (WGS) entry which is preliminary data.</text>
</comment>
<gene>
    <name evidence="2" type="ORF">GCM10018781_62140</name>
</gene>
<protein>
    <submittedName>
        <fullName evidence="2">Uncharacterized protein</fullName>
    </submittedName>
</protein>
<evidence type="ECO:0000313" key="3">
    <source>
        <dbReference type="Proteomes" id="UP000617734"/>
    </source>
</evidence>
<reference evidence="2" key="1">
    <citation type="journal article" date="2014" name="Int. J. Syst. Evol. Microbiol.">
        <title>Complete genome sequence of Corynebacterium casei LMG S-19264T (=DSM 44701T), isolated from a smear-ripened cheese.</title>
        <authorList>
            <consortium name="US DOE Joint Genome Institute (JGI-PGF)"/>
            <person name="Walter F."/>
            <person name="Albersmeier A."/>
            <person name="Kalinowski J."/>
            <person name="Ruckert C."/>
        </authorList>
    </citation>
    <scope>NUCLEOTIDE SEQUENCE</scope>
    <source>
        <strain evidence="2">JCM 4646</strain>
    </source>
</reference>
<dbReference type="AlphaFoldDB" id="A0A919GA78"/>
<keyword evidence="3" id="KW-1185">Reference proteome</keyword>
<evidence type="ECO:0000256" key="1">
    <source>
        <dbReference type="SAM" id="MobiDB-lite"/>
    </source>
</evidence>
<accession>A0A919GA78</accession>
<organism evidence="2 3">
    <name type="scientific">Kitasatospora indigofera</name>
    <dbReference type="NCBI Taxonomy" id="67307"/>
    <lineage>
        <taxon>Bacteria</taxon>
        <taxon>Bacillati</taxon>
        <taxon>Actinomycetota</taxon>
        <taxon>Actinomycetes</taxon>
        <taxon>Kitasatosporales</taxon>
        <taxon>Streptomycetaceae</taxon>
        <taxon>Kitasatospora</taxon>
    </lineage>
</organism>
<name>A0A919GA78_9ACTN</name>
<proteinExistence type="predicted"/>
<dbReference type="Proteomes" id="UP000617734">
    <property type="component" value="Unassembled WGS sequence"/>
</dbReference>
<evidence type="ECO:0000313" key="2">
    <source>
        <dbReference type="EMBL" id="GHH80840.1"/>
    </source>
</evidence>